<comment type="caution">
    <text evidence="2">The sequence shown here is derived from an EMBL/GenBank/DDBJ whole genome shotgun (WGS) entry which is preliminary data.</text>
</comment>
<name>A0ABQ9GJF3_9NEOP</name>
<gene>
    <name evidence="2" type="ORF">PR048_025762</name>
</gene>
<accession>A0ABQ9GJF3</accession>
<keyword evidence="3" id="KW-1185">Reference proteome</keyword>
<organism evidence="2 3">
    <name type="scientific">Dryococelus australis</name>
    <dbReference type="NCBI Taxonomy" id="614101"/>
    <lineage>
        <taxon>Eukaryota</taxon>
        <taxon>Metazoa</taxon>
        <taxon>Ecdysozoa</taxon>
        <taxon>Arthropoda</taxon>
        <taxon>Hexapoda</taxon>
        <taxon>Insecta</taxon>
        <taxon>Pterygota</taxon>
        <taxon>Neoptera</taxon>
        <taxon>Polyneoptera</taxon>
        <taxon>Phasmatodea</taxon>
        <taxon>Verophasmatodea</taxon>
        <taxon>Anareolatae</taxon>
        <taxon>Phasmatidae</taxon>
        <taxon>Eurycanthinae</taxon>
        <taxon>Dryococelus</taxon>
    </lineage>
</organism>
<reference evidence="2 3" key="1">
    <citation type="submission" date="2023-02" db="EMBL/GenBank/DDBJ databases">
        <title>LHISI_Scaffold_Assembly.</title>
        <authorList>
            <person name="Stuart O.P."/>
            <person name="Cleave R."/>
            <person name="Magrath M.J.L."/>
            <person name="Mikheyev A.S."/>
        </authorList>
    </citation>
    <scope>NUCLEOTIDE SEQUENCE [LARGE SCALE GENOMIC DNA]</scope>
    <source>
        <strain evidence="2">Daus_M_001</strain>
        <tissue evidence="2">Leg muscle</tissue>
    </source>
</reference>
<dbReference type="EMBL" id="JARBHB010000011">
    <property type="protein sequence ID" value="KAJ8872160.1"/>
    <property type="molecule type" value="Genomic_DNA"/>
</dbReference>
<protein>
    <submittedName>
        <fullName evidence="2">Uncharacterized protein</fullName>
    </submittedName>
</protein>
<sequence>MCRYWLSAVTVEGGDWASLLQEESRTVWINGQLPSDWTLNPRETHVHSSRWKYVSWVEERILLRQSSQYGELASVLQRHTVHSKKFLKIFHFNVLNRGVNAHCFLVYCYQCPYIYGTAVAEPLARLPLTKAIRAQSPAGSPDPRKGESYWTMPSVDGSSRGSPVSPDPSFRHRSIFTSIALIGSQDLAVKSLPDLFTHSQGLIRNVRRYLEHTVQNIRNEIRQRLIVSFLTLRWTTHSRILSRRSEEEDEVNLHSNLTFLSAVPNTGGCFNKRRNFDAHKGDNVWLPREIKRPLRHNRRLAMTLLKTTHVELPTRRRSEVTCWRGRRRVANHWSSHTLPTSSNLRGTSTDRGQSQKYFVPIATLHCSMYFRTSAFCSMTATSVCSHGSLAVIMLSFHQGEPGSIPDRVTPRFSHVGIVPDDAAGRWVFFSGIPCFPRPFIPSPLHTHLNHPNRLSRHRC</sequence>
<dbReference type="Proteomes" id="UP001159363">
    <property type="component" value="Chromosome 10"/>
</dbReference>
<feature type="region of interest" description="Disordered" evidence="1">
    <location>
        <begin position="134"/>
        <end position="167"/>
    </location>
</feature>
<evidence type="ECO:0000313" key="3">
    <source>
        <dbReference type="Proteomes" id="UP001159363"/>
    </source>
</evidence>
<proteinExistence type="predicted"/>
<evidence type="ECO:0000256" key="1">
    <source>
        <dbReference type="SAM" id="MobiDB-lite"/>
    </source>
</evidence>
<evidence type="ECO:0000313" key="2">
    <source>
        <dbReference type="EMBL" id="KAJ8872160.1"/>
    </source>
</evidence>